<dbReference type="EMBL" id="HBUE01303484">
    <property type="protein sequence ID" value="CAG6580116.1"/>
    <property type="molecule type" value="Transcribed_RNA"/>
</dbReference>
<dbReference type="EMBL" id="HBUE01303483">
    <property type="protein sequence ID" value="CAG6580114.1"/>
    <property type="molecule type" value="Transcribed_RNA"/>
</dbReference>
<dbReference type="EMBL" id="HBUE01197454">
    <property type="protein sequence ID" value="CAG6528379.1"/>
    <property type="molecule type" value="Transcribed_RNA"/>
</dbReference>
<sequence length="151" mass="16319">MFLLPNSVPCFLTLMDNTCLPTHSQMGPSNPYPSSRAFCRHAVAARPGPRRSARAPASASRSHHALRVLATRSAYVRACAPRAGVLACQTRASWCAMFGRLRTTLAPSVSSRHARLRRPLLDASTRSPPMVFADKTAAAQPVQSVGPRARN</sequence>
<dbReference type="EMBL" id="HBUE01197460">
    <property type="protein sequence ID" value="CAG6528387.1"/>
    <property type="molecule type" value="Transcribed_RNA"/>
</dbReference>
<reference evidence="1" key="1">
    <citation type="submission" date="2021-05" db="EMBL/GenBank/DDBJ databases">
        <authorList>
            <person name="Alioto T."/>
            <person name="Alioto T."/>
            <person name="Gomez Garrido J."/>
        </authorList>
    </citation>
    <scope>NUCLEOTIDE SEQUENCE</scope>
</reference>
<dbReference type="EMBL" id="HBUE01197450">
    <property type="protein sequence ID" value="CAG6528375.1"/>
    <property type="molecule type" value="Transcribed_RNA"/>
</dbReference>
<dbReference type="EMBL" id="HBUE01197453">
    <property type="protein sequence ID" value="CAG6528378.1"/>
    <property type="molecule type" value="Transcribed_RNA"/>
</dbReference>
<dbReference type="EMBL" id="HBUE01303488">
    <property type="protein sequence ID" value="CAG6580122.1"/>
    <property type="molecule type" value="Transcribed_RNA"/>
</dbReference>
<dbReference type="EMBL" id="HBUE01197461">
    <property type="protein sequence ID" value="CAG6528388.1"/>
    <property type="molecule type" value="Transcribed_RNA"/>
</dbReference>
<evidence type="ECO:0000313" key="1">
    <source>
        <dbReference type="EMBL" id="CAG6528388.1"/>
    </source>
</evidence>
<accession>A0A8D8H596</accession>
<dbReference type="EMBL" id="HBUE01197456">
    <property type="protein sequence ID" value="CAG6528380.1"/>
    <property type="molecule type" value="Transcribed_RNA"/>
</dbReference>
<dbReference type="EMBL" id="HBUE01303481">
    <property type="protein sequence ID" value="CAG6580113.1"/>
    <property type="molecule type" value="Transcribed_RNA"/>
</dbReference>
<dbReference type="EMBL" id="HBUE01303478">
    <property type="protein sequence ID" value="CAG6580110.1"/>
    <property type="molecule type" value="Transcribed_RNA"/>
</dbReference>
<dbReference type="EMBL" id="HBUE01303486">
    <property type="protein sequence ID" value="CAG6580119.1"/>
    <property type="molecule type" value="Transcribed_RNA"/>
</dbReference>
<dbReference type="EMBL" id="HBUE01303477">
    <property type="protein sequence ID" value="CAG6580109.1"/>
    <property type="molecule type" value="Transcribed_RNA"/>
</dbReference>
<dbReference type="EMBL" id="HBUE01125283">
    <property type="protein sequence ID" value="CAG6494469.1"/>
    <property type="molecule type" value="Transcribed_RNA"/>
</dbReference>
<proteinExistence type="predicted"/>
<dbReference type="AlphaFoldDB" id="A0A8D8H596"/>
<dbReference type="EMBL" id="HBUE01197458">
    <property type="protein sequence ID" value="CAG6528384.1"/>
    <property type="molecule type" value="Transcribed_RNA"/>
</dbReference>
<dbReference type="EMBL" id="HBUE01125287">
    <property type="protein sequence ID" value="CAG6494471.1"/>
    <property type="molecule type" value="Transcribed_RNA"/>
</dbReference>
<name>A0A8D8H596_CULPI</name>
<protein>
    <submittedName>
        <fullName evidence="1">(northern house mosquito) hypothetical protein</fullName>
    </submittedName>
</protein>
<dbReference type="EMBL" id="HBUE01197459">
    <property type="protein sequence ID" value="CAG6528385.1"/>
    <property type="molecule type" value="Transcribed_RNA"/>
</dbReference>
<dbReference type="EMBL" id="HBUE01303480">
    <property type="protein sequence ID" value="CAG6580112.1"/>
    <property type="molecule type" value="Transcribed_RNA"/>
</dbReference>
<dbReference type="EMBL" id="HBUE01303487">
    <property type="protein sequence ID" value="CAG6580121.1"/>
    <property type="molecule type" value="Transcribed_RNA"/>
</dbReference>
<dbReference type="EMBL" id="HBUE01303485">
    <property type="protein sequence ID" value="CAG6580118.1"/>
    <property type="molecule type" value="Transcribed_RNA"/>
</dbReference>
<dbReference type="EMBL" id="HBUE01197457">
    <property type="protein sequence ID" value="CAG6528382.1"/>
    <property type="molecule type" value="Transcribed_RNA"/>
</dbReference>
<dbReference type="EMBL" id="HBUE01197451">
    <property type="protein sequence ID" value="CAG6528376.1"/>
    <property type="molecule type" value="Transcribed_RNA"/>
</dbReference>
<organism evidence="1">
    <name type="scientific">Culex pipiens</name>
    <name type="common">House mosquito</name>
    <dbReference type="NCBI Taxonomy" id="7175"/>
    <lineage>
        <taxon>Eukaryota</taxon>
        <taxon>Metazoa</taxon>
        <taxon>Ecdysozoa</taxon>
        <taxon>Arthropoda</taxon>
        <taxon>Hexapoda</taxon>
        <taxon>Insecta</taxon>
        <taxon>Pterygota</taxon>
        <taxon>Neoptera</taxon>
        <taxon>Endopterygota</taxon>
        <taxon>Diptera</taxon>
        <taxon>Nematocera</taxon>
        <taxon>Culicoidea</taxon>
        <taxon>Culicidae</taxon>
        <taxon>Culicinae</taxon>
        <taxon>Culicini</taxon>
        <taxon>Culex</taxon>
        <taxon>Culex</taxon>
    </lineage>
</organism>